<dbReference type="EMBL" id="KB469311">
    <property type="protein sequence ID" value="EPQ51257.1"/>
    <property type="molecule type" value="Genomic_DNA"/>
</dbReference>
<dbReference type="STRING" id="670483.S7PV37"/>
<name>S7PV37_GLOTA</name>
<dbReference type="RefSeq" id="XP_007870130.1">
    <property type="nucleotide sequence ID" value="XM_007871939.1"/>
</dbReference>
<proteinExistence type="predicted"/>
<feature type="non-terminal residue" evidence="1">
    <location>
        <position position="108"/>
    </location>
</feature>
<dbReference type="OrthoDB" id="2785624at2759"/>
<feature type="non-terminal residue" evidence="1">
    <location>
        <position position="1"/>
    </location>
</feature>
<dbReference type="PANTHER" id="PTHR47642">
    <property type="entry name" value="ATP-DEPENDENT DNA HELICASE"/>
    <property type="match status" value="1"/>
</dbReference>
<dbReference type="KEGG" id="gtr:GLOTRDRAFT_4877"/>
<dbReference type="SUPFAM" id="SSF52540">
    <property type="entry name" value="P-loop containing nucleoside triphosphate hydrolases"/>
    <property type="match status" value="1"/>
</dbReference>
<organism evidence="1 2">
    <name type="scientific">Gloeophyllum trabeum (strain ATCC 11539 / FP-39264 / Madison 617)</name>
    <name type="common">Brown rot fungus</name>
    <dbReference type="NCBI Taxonomy" id="670483"/>
    <lineage>
        <taxon>Eukaryota</taxon>
        <taxon>Fungi</taxon>
        <taxon>Dikarya</taxon>
        <taxon>Basidiomycota</taxon>
        <taxon>Agaricomycotina</taxon>
        <taxon>Agaricomycetes</taxon>
        <taxon>Gloeophyllales</taxon>
        <taxon>Gloeophyllaceae</taxon>
        <taxon>Gloeophyllum</taxon>
    </lineage>
</organism>
<accession>S7PV37</accession>
<dbReference type="eggNOG" id="ENOG502SCDQ">
    <property type="taxonomic scope" value="Eukaryota"/>
</dbReference>
<dbReference type="InterPro" id="IPR027417">
    <property type="entry name" value="P-loop_NTPase"/>
</dbReference>
<dbReference type="OMA" id="CTTYKGP"/>
<sequence>LVSCRSYHGPTLWHTEPRPGYPDGVPVIPVTAIKSTFEHGGKAMSRTKLPLRLAWAVTVHKSQGTTLSKARIGLGTREFCSSLTFVALSRVKDSLDLLLINQGDFNRV</sequence>
<dbReference type="PANTHER" id="PTHR47642:SF3">
    <property type="entry name" value="ATP-DEPENDENT DNA HELICASE"/>
    <property type="match status" value="1"/>
</dbReference>
<keyword evidence="2" id="KW-1185">Reference proteome</keyword>
<dbReference type="AlphaFoldDB" id="S7PV37"/>
<gene>
    <name evidence="1" type="ORF">GLOTRDRAFT_4877</name>
</gene>
<dbReference type="CDD" id="cd18809">
    <property type="entry name" value="SF1_C_RecD"/>
    <property type="match status" value="1"/>
</dbReference>
<dbReference type="InterPro" id="IPR051055">
    <property type="entry name" value="PIF1_helicase"/>
</dbReference>
<evidence type="ECO:0008006" key="3">
    <source>
        <dbReference type="Google" id="ProtNLM"/>
    </source>
</evidence>
<evidence type="ECO:0000313" key="2">
    <source>
        <dbReference type="Proteomes" id="UP000030669"/>
    </source>
</evidence>
<dbReference type="GeneID" id="19306600"/>
<dbReference type="Proteomes" id="UP000030669">
    <property type="component" value="Unassembled WGS sequence"/>
</dbReference>
<evidence type="ECO:0000313" key="1">
    <source>
        <dbReference type="EMBL" id="EPQ51257.1"/>
    </source>
</evidence>
<reference evidence="1 2" key="1">
    <citation type="journal article" date="2012" name="Science">
        <title>The Paleozoic origin of enzymatic lignin decomposition reconstructed from 31 fungal genomes.</title>
        <authorList>
            <person name="Floudas D."/>
            <person name="Binder M."/>
            <person name="Riley R."/>
            <person name="Barry K."/>
            <person name="Blanchette R.A."/>
            <person name="Henrissat B."/>
            <person name="Martinez A.T."/>
            <person name="Otillar R."/>
            <person name="Spatafora J.W."/>
            <person name="Yadav J.S."/>
            <person name="Aerts A."/>
            <person name="Benoit I."/>
            <person name="Boyd A."/>
            <person name="Carlson A."/>
            <person name="Copeland A."/>
            <person name="Coutinho P.M."/>
            <person name="de Vries R.P."/>
            <person name="Ferreira P."/>
            <person name="Findley K."/>
            <person name="Foster B."/>
            <person name="Gaskell J."/>
            <person name="Glotzer D."/>
            <person name="Gorecki P."/>
            <person name="Heitman J."/>
            <person name="Hesse C."/>
            <person name="Hori C."/>
            <person name="Igarashi K."/>
            <person name="Jurgens J.A."/>
            <person name="Kallen N."/>
            <person name="Kersten P."/>
            <person name="Kohler A."/>
            <person name="Kuees U."/>
            <person name="Kumar T.K.A."/>
            <person name="Kuo A."/>
            <person name="LaButti K."/>
            <person name="Larrondo L.F."/>
            <person name="Lindquist E."/>
            <person name="Ling A."/>
            <person name="Lombard V."/>
            <person name="Lucas S."/>
            <person name="Lundell T."/>
            <person name="Martin R."/>
            <person name="McLaughlin D.J."/>
            <person name="Morgenstern I."/>
            <person name="Morin E."/>
            <person name="Murat C."/>
            <person name="Nagy L.G."/>
            <person name="Nolan M."/>
            <person name="Ohm R.A."/>
            <person name="Patyshakuliyeva A."/>
            <person name="Rokas A."/>
            <person name="Ruiz-Duenas F.J."/>
            <person name="Sabat G."/>
            <person name="Salamov A."/>
            <person name="Samejima M."/>
            <person name="Schmutz J."/>
            <person name="Slot J.C."/>
            <person name="St John F."/>
            <person name="Stenlid J."/>
            <person name="Sun H."/>
            <person name="Sun S."/>
            <person name="Syed K."/>
            <person name="Tsang A."/>
            <person name="Wiebenga A."/>
            <person name="Young D."/>
            <person name="Pisabarro A."/>
            <person name="Eastwood D.C."/>
            <person name="Martin F."/>
            <person name="Cullen D."/>
            <person name="Grigoriev I.V."/>
            <person name="Hibbett D.S."/>
        </authorList>
    </citation>
    <scope>NUCLEOTIDE SEQUENCE [LARGE SCALE GENOMIC DNA]</scope>
    <source>
        <strain evidence="1 2">ATCC 11539</strain>
    </source>
</reference>
<protein>
    <recommendedName>
        <fullName evidence="3">ATP-dependent DNA helicase</fullName>
    </recommendedName>
</protein>
<dbReference type="HOGENOM" id="CLU_001613_3_3_1"/>